<dbReference type="SMART" id="SM00317">
    <property type="entry name" value="SET"/>
    <property type="match status" value="1"/>
</dbReference>
<dbReference type="STRING" id="50990.A0A4Y7Q9V0"/>
<organism evidence="2 3">
    <name type="scientific">Rickenella mellea</name>
    <dbReference type="NCBI Taxonomy" id="50990"/>
    <lineage>
        <taxon>Eukaryota</taxon>
        <taxon>Fungi</taxon>
        <taxon>Dikarya</taxon>
        <taxon>Basidiomycota</taxon>
        <taxon>Agaricomycotina</taxon>
        <taxon>Agaricomycetes</taxon>
        <taxon>Hymenochaetales</taxon>
        <taxon>Rickenellaceae</taxon>
        <taxon>Rickenella</taxon>
    </lineage>
</organism>
<gene>
    <name evidence="2" type="ORF">BD410DRAFT_110318</name>
</gene>
<keyword evidence="3" id="KW-1185">Reference proteome</keyword>
<dbReference type="VEuPathDB" id="FungiDB:BD410DRAFT_110318"/>
<proteinExistence type="predicted"/>
<dbReference type="InterPro" id="IPR046341">
    <property type="entry name" value="SET_dom_sf"/>
</dbReference>
<accession>A0A4Y7Q9V0</accession>
<dbReference type="InterPro" id="IPR001214">
    <property type="entry name" value="SET_dom"/>
</dbReference>
<evidence type="ECO:0000313" key="2">
    <source>
        <dbReference type="EMBL" id="TDL24146.1"/>
    </source>
</evidence>
<sequence length="334" mass="37450">MVANRDIKPGETILIERPITIHPAAIMASVDHPRGPWGAFEDIYEDGFPVLGETERSVYMDLWNCKPLSGTLGNKICGIARTNGLHTPLGRSKDFSGVYPTISRCNHSCGPNASARFDEETMAMRLFSRRPIAPGEQITTSYVGTANPCAIRQAELKMKYLFNCECNFCKPSKPSRSSRLLRHPYWNAANQLTRQNLDVAAEIYASDYRGSQISLCLSHARDLWAEWLSPSSKQSDGDLLQFHEDALVIIAQEGMELMRISHIAYLAHASAALEDEDGFRRWGNILISLSEWTKGREGIDQKRTWQDWVQDPMASPAWGLRIKAKGNAQNIPRA</sequence>
<dbReference type="PANTHER" id="PTHR47332">
    <property type="entry name" value="SET DOMAIN-CONTAINING PROTEIN 5"/>
    <property type="match status" value="1"/>
</dbReference>
<feature type="domain" description="SET" evidence="1">
    <location>
        <begin position="1"/>
        <end position="143"/>
    </location>
</feature>
<dbReference type="CDD" id="cd20071">
    <property type="entry name" value="SET_SMYD"/>
    <property type="match status" value="1"/>
</dbReference>
<evidence type="ECO:0000259" key="1">
    <source>
        <dbReference type="PROSITE" id="PS50280"/>
    </source>
</evidence>
<dbReference type="EMBL" id="ML170167">
    <property type="protein sequence ID" value="TDL24146.1"/>
    <property type="molecule type" value="Genomic_DNA"/>
</dbReference>
<reference evidence="2 3" key="1">
    <citation type="submission" date="2018-06" db="EMBL/GenBank/DDBJ databases">
        <title>A transcriptomic atlas of mushroom development highlights an independent origin of complex multicellularity.</title>
        <authorList>
            <consortium name="DOE Joint Genome Institute"/>
            <person name="Krizsan K."/>
            <person name="Almasi E."/>
            <person name="Merenyi Z."/>
            <person name="Sahu N."/>
            <person name="Viragh M."/>
            <person name="Koszo T."/>
            <person name="Mondo S."/>
            <person name="Kiss B."/>
            <person name="Balint B."/>
            <person name="Kues U."/>
            <person name="Barry K."/>
            <person name="Hegedus J.C."/>
            <person name="Henrissat B."/>
            <person name="Johnson J."/>
            <person name="Lipzen A."/>
            <person name="Ohm R."/>
            <person name="Nagy I."/>
            <person name="Pangilinan J."/>
            <person name="Yan J."/>
            <person name="Xiong Y."/>
            <person name="Grigoriev I.V."/>
            <person name="Hibbett D.S."/>
            <person name="Nagy L.G."/>
        </authorList>
    </citation>
    <scope>NUCLEOTIDE SEQUENCE [LARGE SCALE GENOMIC DNA]</scope>
    <source>
        <strain evidence="2 3">SZMC22713</strain>
    </source>
</reference>
<evidence type="ECO:0000313" key="3">
    <source>
        <dbReference type="Proteomes" id="UP000294933"/>
    </source>
</evidence>
<name>A0A4Y7Q9V0_9AGAM</name>
<dbReference type="Pfam" id="PF00856">
    <property type="entry name" value="SET"/>
    <property type="match status" value="1"/>
</dbReference>
<dbReference type="SUPFAM" id="SSF82199">
    <property type="entry name" value="SET domain"/>
    <property type="match status" value="1"/>
</dbReference>
<dbReference type="OrthoDB" id="265717at2759"/>
<dbReference type="Gene3D" id="2.170.270.10">
    <property type="entry name" value="SET domain"/>
    <property type="match status" value="1"/>
</dbReference>
<dbReference type="PROSITE" id="PS50280">
    <property type="entry name" value="SET"/>
    <property type="match status" value="1"/>
</dbReference>
<dbReference type="PANTHER" id="PTHR47332:SF4">
    <property type="entry name" value="SET DOMAIN-CONTAINING PROTEIN 5"/>
    <property type="match status" value="1"/>
</dbReference>
<protein>
    <submittedName>
        <fullName evidence="2">SET domain-containing protein</fullName>
    </submittedName>
</protein>
<dbReference type="Proteomes" id="UP000294933">
    <property type="component" value="Unassembled WGS sequence"/>
</dbReference>
<dbReference type="AlphaFoldDB" id="A0A4Y7Q9V0"/>
<dbReference type="InterPro" id="IPR053185">
    <property type="entry name" value="SET_domain_protein"/>
</dbReference>